<dbReference type="Pfam" id="PF13432">
    <property type="entry name" value="TPR_16"/>
    <property type="match status" value="1"/>
</dbReference>
<sequence length="176" mass="19840">MKIRYLINALRLMALTALLMTGFAHAMGDDSDMSPTCPKGQIYDKKTKTCMVDKSSMIDDNDRTDYAYALAKSGRYAEALQVLDQLEQPDTAKAWNYRGYATRKLGRTDEGIGYYQKSIALDPHYAKVREYLGEAYMIKKQPEMAQQQLSIIKNLCGTECEEYRDLSAAIAGHPEA</sequence>
<feature type="repeat" description="TPR" evidence="3">
    <location>
        <begin position="92"/>
        <end position="125"/>
    </location>
</feature>
<dbReference type="PANTHER" id="PTHR44943">
    <property type="entry name" value="CELLULOSE SYNTHASE OPERON PROTEIN C"/>
    <property type="match status" value="1"/>
</dbReference>
<keyword evidence="2 3" id="KW-0802">TPR repeat</keyword>
<dbReference type="SUPFAM" id="SSF48452">
    <property type="entry name" value="TPR-like"/>
    <property type="match status" value="1"/>
</dbReference>
<dbReference type="Proteomes" id="UP000288794">
    <property type="component" value="Unassembled WGS sequence"/>
</dbReference>
<keyword evidence="1" id="KW-0677">Repeat</keyword>
<dbReference type="PANTHER" id="PTHR44943:SF8">
    <property type="entry name" value="TPR REPEAT-CONTAINING PROTEIN MJ0263"/>
    <property type="match status" value="1"/>
</dbReference>
<dbReference type="Gene3D" id="1.25.40.10">
    <property type="entry name" value="Tetratricopeptide repeat domain"/>
    <property type="match status" value="1"/>
</dbReference>
<dbReference type="AlphaFoldDB" id="A0A443ID66"/>
<dbReference type="SMART" id="SM00028">
    <property type="entry name" value="TPR"/>
    <property type="match status" value="2"/>
</dbReference>
<evidence type="ECO:0000313" key="6">
    <source>
        <dbReference type="Proteomes" id="UP000288794"/>
    </source>
</evidence>
<keyword evidence="4" id="KW-0732">Signal</keyword>
<evidence type="ECO:0000256" key="3">
    <source>
        <dbReference type="PROSITE-ProRule" id="PRU00339"/>
    </source>
</evidence>
<dbReference type="InterPro" id="IPR051685">
    <property type="entry name" value="Ycf3/AcsC/BcsC/TPR_MFPF"/>
</dbReference>
<evidence type="ECO:0000256" key="1">
    <source>
        <dbReference type="ARBA" id="ARBA00022737"/>
    </source>
</evidence>
<dbReference type="RefSeq" id="WP_128177878.1">
    <property type="nucleotide sequence ID" value="NZ_CP071409.1"/>
</dbReference>
<accession>A0A443ID66</accession>
<reference evidence="5 6" key="1">
    <citation type="submission" date="2014-04" db="EMBL/GenBank/DDBJ databases">
        <title>Draft genome sequence of Pantoea beijingensis strain LMG 27579, an emerging pathogen to Pleurotus eryngii with potential industrial application.</title>
        <authorList>
            <person name="Xu F."/>
            <person name="Liu Y."/>
            <person name="Wang S."/>
            <person name="Yin Y."/>
            <person name="Ma Y."/>
            <person name="Zhao S."/>
            <person name="Rong C."/>
        </authorList>
    </citation>
    <scope>NUCLEOTIDE SEQUENCE [LARGE SCALE GENOMIC DNA]</scope>
    <source>
        <strain evidence="5 6">LMG 27579</strain>
    </source>
</reference>
<gene>
    <name evidence="5" type="ORF">ED28_10990</name>
</gene>
<dbReference type="InterPro" id="IPR011990">
    <property type="entry name" value="TPR-like_helical_dom_sf"/>
</dbReference>
<keyword evidence="6" id="KW-1185">Reference proteome</keyword>
<evidence type="ECO:0000313" key="5">
    <source>
        <dbReference type="EMBL" id="RWR02148.1"/>
    </source>
</evidence>
<organism evidence="5 6">
    <name type="scientific">[Pantoea] beijingensis</name>
    <dbReference type="NCBI Taxonomy" id="1324864"/>
    <lineage>
        <taxon>Bacteria</taxon>
        <taxon>Pseudomonadati</taxon>
        <taxon>Pseudomonadota</taxon>
        <taxon>Gammaproteobacteria</taxon>
        <taxon>Enterobacterales</taxon>
        <taxon>Erwiniaceae</taxon>
        <taxon>Erwinia</taxon>
    </lineage>
</organism>
<evidence type="ECO:0000256" key="2">
    <source>
        <dbReference type="ARBA" id="ARBA00022803"/>
    </source>
</evidence>
<protein>
    <submittedName>
        <fullName evidence="5">Uncharacterized protein</fullName>
    </submittedName>
</protein>
<dbReference type="PROSITE" id="PS50005">
    <property type="entry name" value="TPR"/>
    <property type="match status" value="1"/>
</dbReference>
<feature type="chain" id="PRO_5019391704" evidence="4">
    <location>
        <begin position="27"/>
        <end position="176"/>
    </location>
</feature>
<proteinExistence type="predicted"/>
<dbReference type="InterPro" id="IPR019734">
    <property type="entry name" value="TPR_rpt"/>
</dbReference>
<dbReference type="EMBL" id="JMEE01000031">
    <property type="protein sequence ID" value="RWR02148.1"/>
    <property type="molecule type" value="Genomic_DNA"/>
</dbReference>
<evidence type="ECO:0000256" key="4">
    <source>
        <dbReference type="SAM" id="SignalP"/>
    </source>
</evidence>
<comment type="caution">
    <text evidence="5">The sequence shown here is derived from an EMBL/GenBank/DDBJ whole genome shotgun (WGS) entry which is preliminary data.</text>
</comment>
<name>A0A443ID66_9GAMM</name>
<feature type="signal peptide" evidence="4">
    <location>
        <begin position="1"/>
        <end position="26"/>
    </location>
</feature>